<dbReference type="OrthoDB" id="2934435at2759"/>
<evidence type="ECO:0000313" key="3">
    <source>
        <dbReference type="Proteomes" id="UP000219338"/>
    </source>
</evidence>
<accession>A0A284R208</accession>
<dbReference type="InterPro" id="IPR052895">
    <property type="entry name" value="HetReg/Transcr_Mod"/>
</dbReference>
<evidence type="ECO:0000313" key="2">
    <source>
        <dbReference type="EMBL" id="SJL02761.1"/>
    </source>
</evidence>
<name>A0A284R208_ARMOS</name>
<evidence type="ECO:0000256" key="1">
    <source>
        <dbReference type="SAM" id="MobiDB-lite"/>
    </source>
</evidence>
<proteinExistence type="predicted"/>
<dbReference type="EMBL" id="FUEG01000003">
    <property type="protein sequence ID" value="SJL02761.1"/>
    <property type="molecule type" value="Genomic_DNA"/>
</dbReference>
<protein>
    <recommendedName>
        <fullName evidence="4">Heterokaryon incompatibility domain-containing protein</fullName>
    </recommendedName>
</protein>
<evidence type="ECO:0008006" key="4">
    <source>
        <dbReference type="Google" id="ProtNLM"/>
    </source>
</evidence>
<feature type="compositionally biased region" description="Basic and acidic residues" evidence="1">
    <location>
        <begin position="10"/>
        <end position="23"/>
    </location>
</feature>
<reference evidence="3" key="1">
    <citation type="journal article" date="2017" name="Nat. Ecol. Evol.">
        <title>Genome expansion and lineage-specific genetic innovations in the forest pathogenic fungi Armillaria.</title>
        <authorList>
            <person name="Sipos G."/>
            <person name="Prasanna A.N."/>
            <person name="Walter M.C."/>
            <person name="O'Connor E."/>
            <person name="Balint B."/>
            <person name="Krizsan K."/>
            <person name="Kiss B."/>
            <person name="Hess J."/>
            <person name="Varga T."/>
            <person name="Slot J."/>
            <person name="Riley R."/>
            <person name="Boka B."/>
            <person name="Rigling D."/>
            <person name="Barry K."/>
            <person name="Lee J."/>
            <person name="Mihaltcheva S."/>
            <person name="LaButti K."/>
            <person name="Lipzen A."/>
            <person name="Waldron R."/>
            <person name="Moloney N.M."/>
            <person name="Sperisen C."/>
            <person name="Kredics L."/>
            <person name="Vagvoelgyi C."/>
            <person name="Patrignani A."/>
            <person name="Fitzpatrick D."/>
            <person name="Nagy I."/>
            <person name="Doyle S."/>
            <person name="Anderson J.B."/>
            <person name="Grigoriev I.V."/>
            <person name="Gueldener U."/>
            <person name="Muensterkoetter M."/>
            <person name="Nagy L.G."/>
        </authorList>
    </citation>
    <scope>NUCLEOTIDE SEQUENCE [LARGE SCALE GENOMIC DNA]</scope>
    <source>
        <strain evidence="3">C18/9</strain>
    </source>
</reference>
<organism evidence="2 3">
    <name type="scientific">Armillaria ostoyae</name>
    <name type="common">Armillaria root rot fungus</name>
    <dbReference type="NCBI Taxonomy" id="47428"/>
    <lineage>
        <taxon>Eukaryota</taxon>
        <taxon>Fungi</taxon>
        <taxon>Dikarya</taxon>
        <taxon>Basidiomycota</taxon>
        <taxon>Agaricomycotina</taxon>
        <taxon>Agaricomycetes</taxon>
        <taxon>Agaricomycetidae</taxon>
        <taxon>Agaricales</taxon>
        <taxon>Marasmiineae</taxon>
        <taxon>Physalacriaceae</taxon>
        <taxon>Armillaria</taxon>
    </lineage>
</organism>
<dbReference type="PANTHER" id="PTHR24148">
    <property type="entry name" value="ANKYRIN REPEAT DOMAIN-CONTAINING PROTEIN 39 HOMOLOG-RELATED"/>
    <property type="match status" value="1"/>
</dbReference>
<gene>
    <name evidence="2" type="ORF">ARMOST_06097</name>
</gene>
<keyword evidence="3" id="KW-1185">Reference proteome</keyword>
<sequence length="620" mass="71537">MSIGHQKKRDHQDNKKLSVHQEDAFSSEESLHSHRLQFAFGSFRSWSPNPPEVTLSALTETGQQESSIPVLKQQSYTGTKPAISSALANTPCAEFGVSGILEKFDVALSASYNFFDILNTYGDHDLEQFSQVVRDSESMSRPSSRLPHSILEPYIERNDDFGTAHAHLCRRYGSEITDFKEYLHDREEHDQHMRQTLFGKTFRTVPPQRVWDLRTNRVVEWYWRDGKKYLWAISYAWMDVEDRTDVWTPINGYQWPVPIPKDSNLDLIRIEMLNLGADYVWLDVLCLRQPGGPGEHLRMEEWKVNVPTIGWAYRHAAKVAYYFNGLGRPLSFKPGDFESDRCWFNRAWTLQEITPIMIIGGETASDGMMEEVVQRRFKEQLQALQKMQRNNSVLGILSHMRDRMSTNPVDRIAGLAYLLDSTHLPTYDMEQSEESAWVAFMNAMGPWSRAELLFFYPAPGNGSKYWHPSWNQAMANKLPFRGKVRRVGNVGRMEETDTDWHEGPYIDSGYVQGLADVSKEGGDRQGELIIKDHTGEPHTFKILASHEYPIPDGSYVLLGAVTRCDLELDFEYVSMIHWVAGHRQDDKFKKWSVFSMTDAEEGRKLRDLRIAKLRVRTFLC</sequence>
<dbReference type="PANTHER" id="PTHR24148:SF64">
    <property type="entry name" value="HETEROKARYON INCOMPATIBILITY DOMAIN-CONTAINING PROTEIN"/>
    <property type="match status" value="1"/>
</dbReference>
<dbReference type="Proteomes" id="UP000219338">
    <property type="component" value="Unassembled WGS sequence"/>
</dbReference>
<feature type="region of interest" description="Disordered" evidence="1">
    <location>
        <begin position="1"/>
        <end position="24"/>
    </location>
</feature>
<dbReference type="AlphaFoldDB" id="A0A284R208"/>